<dbReference type="Gene3D" id="2.70.240.20">
    <property type="entry name" value="Leukocidin/Hemolysin toxin, cytolysin domain"/>
    <property type="match status" value="1"/>
</dbReference>
<dbReference type="EMBL" id="MJIL01000031">
    <property type="protein sequence ID" value="OLQ81827.1"/>
    <property type="molecule type" value="Genomic_DNA"/>
</dbReference>
<reference evidence="3 4" key="1">
    <citation type="submission" date="2016-09" db="EMBL/GenBank/DDBJ databases">
        <title>Photobacterium proteolyticum sp. nov. a protease producing bacterium isolated from ocean sediments of Laizhou Bay.</title>
        <authorList>
            <person name="Li Y."/>
        </authorList>
    </citation>
    <scope>NUCLEOTIDE SEQUENCE [LARGE SCALE GENOMIC DNA]</scope>
    <source>
        <strain evidence="3 4">13-12</strain>
    </source>
</reference>
<feature type="region of interest" description="Disordered" evidence="1">
    <location>
        <begin position="138"/>
        <end position="157"/>
    </location>
</feature>
<dbReference type="Proteomes" id="UP000186905">
    <property type="component" value="Unassembled WGS sequence"/>
</dbReference>
<protein>
    <submittedName>
        <fullName evidence="3">Uncharacterized protein</fullName>
    </submittedName>
</protein>
<dbReference type="Gene3D" id="6.20.40.20">
    <property type="entry name" value="Leukocidin/Hemolysin toxin, pre-stem domain"/>
    <property type="match status" value="1"/>
</dbReference>
<gene>
    <name evidence="3" type="ORF">BIT28_23400</name>
</gene>
<dbReference type="OrthoDB" id="6194540at2"/>
<evidence type="ECO:0000256" key="2">
    <source>
        <dbReference type="SAM" id="SignalP"/>
    </source>
</evidence>
<dbReference type="InterPro" id="IPR044883">
    <property type="entry name" value="Hemolysin_pre-stem_dom_sf"/>
</dbReference>
<organism evidence="3 4">
    <name type="scientific">Photobacterium proteolyticum</name>
    <dbReference type="NCBI Taxonomy" id="1903952"/>
    <lineage>
        <taxon>Bacteria</taxon>
        <taxon>Pseudomonadati</taxon>
        <taxon>Pseudomonadota</taxon>
        <taxon>Gammaproteobacteria</taxon>
        <taxon>Vibrionales</taxon>
        <taxon>Vibrionaceae</taxon>
        <taxon>Photobacterium</taxon>
    </lineage>
</organism>
<dbReference type="SUPFAM" id="SSF50370">
    <property type="entry name" value="Ricin B-like lectins"/>
    <property type="match status" value="1"/>
</dbReference>
<dbReference type="RefSeq" id="WP_075761679.1">
    <property type="nucleotide sequence ID" value="NZ_MJIL01000031.1"/>
</dbReference>
<evidence type="ECO:0000256" key="1">
    <source>
        <dbReference type="SAM" id="MobiDB-lite"/>
    </source>
</evidence>
<feature type="signal peptide" evidence="2">
    <location>
        <begin position="1"/>
        <end position="20"/>
    </location>
</feature>
<dbReference type="AlphaFoldDB" id="A0A1Q9H233"/>
<feature type="compositionally biased region" description="Polar residues" evidence="1">
    <location>
        <begin position="144"/>
        <end position="157"/>
    </location>
</feature>
<dbReference type="PROSITE" id="PS50231">
    <property type="entry name" value="RICIN_B_LECTIN"/>
    <property type="match status" value="1"/>
</dbReference>
<name>A0A1Q9H233_9GAMM</name>
<keyword evidence="2" id="KW-0732">Signal</keyword>
<comment type="caution">
    <text evidence="3">The sequence shown here is derived from an EMBL/GenBank/DDBJ whole genome shotgun (WGS) entry which is preliminary data.</text>
</comment>
<accession>A0A1Q9H233</accession>
<dbReference type="InterPro" id="IPR035992">
    <property type="entry name" value="Ricin_B-like_lectins"/>
</dbReference>
<evidence type="ECO:0000313" key="3">
    <source>
        <dbReference type="EMBL" id="OLQ81827.1"/>
    </source>
</evidence>
<sequence length="626" mass="69328">MIKKTLVASLLLGNFASAYANNIVDEYQQQLMSSINYNESCYVNPANSSVSDQLSECESYWFFNLSGLDAEKRIAVTGDFLGIGISSSFVLVNKPLSENERVITAVDEFYAPMMVDLIDSSVDGLTNAPTVVEEIKSSARSRRSTVSGPETSSSTQPSTYSWKFRQVIPLKKTVFYDKRYDVAILEYEVEAFSRLPIYDELGNSKYGNPKYVRATLVGGTGISFNVDRRGLDYKEIRSTRKAPHQEMFYKYREYLNKVTISTKWNGVQAAVFDSFPKNNDRDRTGVTYNSSVQFGLGVSIPKLPINKLDFSSTKSLTFENGDFFDYTANTGMHKHHVTYSNKEFGSDYAKKTGYCELIGNAKGCWKYTSGINPPLPSFPLLYNTPYNNGFVPDYSVTYEVPRDTAGKSLFQITSSIEGMALQGYARAWFANLYYNGTGGSDGEDYKLNTYTKTLSLRIDWNNPIFTGAEPSIIRAAYGSDNIPQCLTALEGNSIAISECRPNTDEQLFIYTPDLQFVSISNDNKCLDSSSDVLELKPCVVYSNNSQSWYWGVNDSGVSASSNAVLYTEASDGMFKVLSPASSGAEGIKIMSTDSVLDAGNILPDSKFNTLKGRYKASAIVDVGATE</sequence>
<keyword evidence="4" id="KW-1185">Reference proteome</keyword>
<feature type="chain" id="PRO_5012886960" evidence="2">
    <location>
        <begin position="21"/>
        <end position="626"/>
    </location>
</feature>
<evidence type="ECO:0000313" key="4">
    <source>
        <dbReference type="Proteomes" id="UP000186905"/>
    </source>
</evidence>
<proteinExistence type="predicted"/>